<dbReference type="GO" id="GO:0000070">
    <property type="term" value="P:mitotic sister chromatid segregation"/>
    <property type="evidence" value="ECO:0007669"/>
    <property type="project" value="InterPro"/>
</dbReference>
<dbReference type="EMBL" id="JAVRRL010000084">
    <property type="protein sequence ID" value="KAK5108516.1"/>
    <property type="molecule type" value="Genomic_DNA"/>
</dbReference>
<organism evidence="2 3">
    <name type="scientific">Meristemomyces frigidus</name>
    <dbReference type="NCBI Taxonomy" id="1508187"/>
    <lineage>
        <taxon>Eukaryota</taxon>
        <taxon>Fungi</taxon>
        <taxon>Dikarya</taxon>
        <taxon>Ascomycota</taxon>
        <taxon>Pezizomycotina</taxon>
        <taxon>Dothideomycetes</taxon>
        <taxon>Dothideomycetidae</taxon>
        <taxon>Mycosphaerellales</taxon>
        <taxon>Teratosphaeriaceae</taxon>
        <taxon>Meristemomyces</taxon>
    </lineage>
</organism>
<protein>
    <recommendedName>
        <fullName evidence="4">Kinetochore protein mis14</fullName>
    </recommendedName>
</protein>
<dbReference type="Pfam" id="PF08641">
    <property type="entry name" value="Mis14"/>
    <property type="match status" value="1"/>
</dbReference>
<evidence type="ECO:0000256" key="1">
    <source>
        <dbReference type="SAM" id="MobiDB-lite"/>
    </source>
</evidence>
<accession>A0AAN7TAX6</accession>
<dbReference type="InterPro" id="IPR013950">
    <property type="entry name" value="Mis14/Nsl1"/>
</dbReference>
<dbReference type="AlphaFoldDB" id="A0AAN7TAX6"/>
<dbReference type="GO" id="GO:0000444">
    <property type="term" value="C:MIS12/MIND type complex"/>
    <property type="evidence" value="ECO:0007669"/>
    <property type="project" value="TreeGrafter"/>
</dbReference>
<comment type="caution">
    <text evidence="2">The sequence shown here is derived from an EMBL/GenBank/DDBJ whole genome shotgun (WGS) entry which is preliminary data.</text>
</comment>
<feature type="compositionally biased region" description="Polar residues" evidence="1">
    <location>
        <begin position="1"/>
        <end position="10"/>
    </location>
</feature>
<proteinExistence type="predicted"/>
<gene>
    <name evidence="2" type="ORF">LTR62_008256</name>
</gene>
<sequence length="230" mass="25388">MSIFDSTTPLSGVRATESAHRQVELQSPADLTYLIANLSRAAREKLDKHFPPAASQGEEDAMRQRVAGLVEDYIAQTFTMAKSNLCINGLSDVEMETELARAEQGEEEIEPFDAKLAQRLQGLSAQIEAQTLALANLRRTAPDETARKWEDGFGKQGQELEEKMKAEEARRMEEAVNVDVSVVQGDRADEIERSLRLGQEGLGVLKQGMGGTVARLEKARMVVEVVEEKS</sequence>
<evidence type="ECO:0000313" key="3">
    <source>
        <dbReference type="Proteomes" id="UP001310890"/>
    </source>
</evidence>
<name>A0AAN7TAX6_9PEZI</name>
<evidence type="ECO:0000313" key="2">
    <source>
        <dbReference type="EMBL" id="KAK5108516.1"/>
    </source>
</evidence>
<dbReference type="PANTHER" id="PTHR31749:SF3">
    <property type="entry name" value="KINETOCHORE-ASSOCIATED PROTEIN NSL1 HOMOLOG"/>
    <property type="match status" value="1"/>
</dbReference>
<dbReference type="Proteomes" id="UP001310890">
    <property type="component" value="Unassembled WGS sequence"/>
</dbReference>
<dbReference type="PANTHER" id="PTHR31749">
    <property type="entry name" value="KINETOCHORE-ASSOCIATED PROTEIN NSL1 HOMOLOG"/>
    <property type="match status" value="1"/>
</dbReference>
<evidence type="ECO:0008006" key="4">
    <source>
        <dbReference type="Google" id="ProtNLM"/>
    </source>
</evidence>
<reference evidence="2" key="1">
    <citation type="submission" date="2023-08" db="EMBL/GenBank/DDBJ databases">
        <title>Black Yeasts Isolated from many extreme environments.</title>
        <authorList>
            <person name="Coleine C."/>
            <person name="Stajich J.E."/>
            <person name="Selbmann L."/>
        </authorList>
    </citation>
    <scope>NUCLEOTIDE SEQUENCE</scope>
    <source>
        <strain evidence="2">CCFEE 5401</strain>
    </source>
</reference>
<feature type="region of interest" description="Disordered" evidence="1">
    <location>
        <begin position="1"/>
        <end position="21"/>
    </location>
</feature>